<dbReference type="SUPFAM" id="SSF53098">
    <property type="entry name" value="Ribonuclease H-like"/>
    <property type="match status" value="1"/>
</dbReference>
<dbReference type="EMBL" id="JBJKTR010000005">
    <property type="protein sequence ID" value="KAL3368663.1"/>
    <property type="molecule type" value="Genomic_DNA"/>
</dbReference>
<dbReference type="InterPro" id="IPR012337">
    <property type="entry name" value="RNaseH-like_sf"/>
</dbReference>
<dbReference type="PROSITE" id="PS50994">
    <property type="entry name" value="INTEGRASE"/>
    <property type="match status" value="1"/>
</dbReference>
<sequence>MWLHTIQSKHEVLDVFKTLHPLLKRRFQTKILSFYTNGGGEFQSLTSYLKSQGIEHLISPPYTPQRVAVVERRHRHVVETAKTLMHQASLPSTFWSFACHQTVFLINRMTTPNLKDKCPYELLFQESPNYDNVKIFGCLCYPWLKPYAQHKLDSKSKPCVYLGFSNKYYCHQCFDPTTSKVYLSRDVVFFETSYPFTNIFSKYKNQHLKISWDDLSPSTEMHNDIPTAPHCLELPHPLSTGAQRYLSVPSSTTPLLSLNNPENTSASPYPIQSTHIPLSSVTTSKPPITQTYRRRTSTVTTSVQAPQLPPLLQPDTCSHQMVTHSQTNSLKPKSFLVKTNPSPPIPCSFRQAQLYPQWQEAMKAKYDALIRN</sequence>
<dbReference type="AlphaFoldDB" id="A0ABD2UJD3"/>
<name>A0ABD2UJD3_9SOLN</name>
<comment type="caution">
    <text evidence="3">The sequence shown here is derived from an EMBL/GenBank/DDBJ whole genome shotgun (WGS) entry which is preliminary data.</text>
</comment>
<dbReference type="Gene3D" id="3.30.420.10">
    <property type="entry name" value="Ribonuclease H-like superfamily/Ribonuclease H"/>
    <property type="match status" value="1"/>
</dbReference>
<feature type="region of interest" description="Disordered" evidence="1">
    <location>
        <begin position="257"/>
        <end position="313"/>
    </location>
</feature>
<protein>
    <recommendedName>
        <fullName evidence="2">Integrase catalytic domain-containing protein</fullName>
    </recommendedName>
</protein>
<dbReference type="InterPro" id="IPR001584">
    <property type="entry name" value="Integrase_cat-core"/>
</dbReference>
<reference evidence="3 4" key="1">
    <citation type="submission" date="2024-05" db="EMBL/GenBank/DDBJ databases">
        <title>De novo assembly of an allotetraploid wild potato.</title>
        <authorList>
            <person name="Hosaka A.J."/>
        </authorList>
    </citation>
    <scope>NUCLEOTIDE SEQUENCE [LARGE SCALE GENOMIC DNA]</scope>
    <source>
        <tissue evidence="3">Young leaves</tissue>
    </source>
</reference>
<dbReference type="Pfam" id="PF25597">
    <property type="entry name" value="SH3_retrovirus"/>
    <property type="match status" value="1"/>
</dbReference>
<dbReference type="PANTHER" id="PTHR42648">
    <property type="entry name" value="TRANSPOSASE, PUTATIVE-RELATED"/>
    <property type="match status" value="1"/>
</dbReference>
<gene>
    <name evidence="3" type="ORF">AABB24_009481</name>
</gene>
<keyword evidence="4" id="KW-1185">Reference proteome</keyword>
<evidence type="ECO:0000259" key="2">
    <source>
        <dbReference type="PROSITE" id="PS50994"/>
    </source>
</evidence>
<accession>A0ABD2UJD3</accession>
<evidence type="ECO:0000313" key="4">
    <source>
        <dbReference type="Proteomes" id="UP001627284"/>
    </source>
</evidence>
<dbReference type="Proteomes" id="UP001627284">
    <property type="component" value="Unassembled WGS sequence"/>
</dbReference>
<feature type="compositionally biased region" description="Polar residues" evidence="1">
    <location>
        <begin position="262"/>
        <end position="288"/>
    </location>
</feature>
<proteinExistence type="predicted"/>
<dbReference type="PANTHER" id="PTHR42648:SF26">
    <property type="entry name" value="INTEGRASE CATALYTIC DOMAIN-CONTAINING PROTEIN"/>
    <property type="match status" value="1"/>
</dbReference>
<dbReference type="InterPro" id="IPR036397">
    <property type="entry name" value="RNaseH_sf"/>
</dbReference>
<evidence type="ECO:0000313" key="3">
    <source>
        <dbReference type="EMBL" id="KAL3368663.1"/>
    </source>
</evidence>
<feature type="domain" description="Integrase catalytic" evidence="2">
    <location>
        <begin position="1"/>
        <end position="127"/>
    </location>
</feature>
<dbReference type="InterPro" id="IPR039537">
    <property type="entry name" value="Retrotran_Ty1/copia-like"/>
</dbReference>
<feature type="compositionally biased region" description="Low complexity" evidence="1">
    <location>
        <begin position="297"/>
        <end position="306"/>
    </location>
</feature>
<dbReference type="InterPro" id="IPR057670">
    <property type="entry name" value="SH3_retrovirus"/>
</dbReference>
<evidence type="ECO:0000256" key="1">
    <source>
        <dbReference type="SAM" id="MobiDB-lite"/>
    </source>
</evidence>
<organism evidence="3 4">
    <name type="scientific">Solanum stoloniferum</name>
    <dbReference type="NCBI Taxonomy" id="62892"/>
    <lineage>
        <taxon>Eukaryota</taxon>
        <taxon>Viridiplantae</taxon>
        <taxon>Streptophyta</taxon>
        <taxon>Embryophyta</taxon>
        <taxon>Tracheophyta</taxon>
        <taxon>Spermatophyta</taxon>
        <taxon>Magnoliopsida</taxon>
        <taxon>eudicotyledons</taxon>
        <taxon>Gunneridae</taxon>
        <taxon>Pentapetalae</taxon>
        <taxon>asterids</taxon>
        <taxon>lamiids</taxon>
        <taxon>Solanales</taxon>
        <taxon>Solanaceae</taxon>
        <taxon>Solanoideae</taxon>
        <taxon>Solaneae</taxon>
        <taxon>Solanum</taxon>
    </lineage>
</organism>